<comment type="catalytic activity">
    <reaction evidence="1 9">
        <text>guanosine(46) in tRNA + S-adenosyl-L-methionine = N(7)-methylguanosine(46) in tRNA + S-adenosyl-L-homocysteine</text>
        <dbReference type="Rhea" id="RHEA:42708"/>
        <dbReference type="Rhea" id="RHEA-COMP:10188"/>
        <dbReference type="Rhea" id="RHEA-COMP:10189"/>
        <dbReference type="ChEBI" id="CHEBI:57856"/>
        <dbReference type="ChEBI" id="CHEBI:59789"/>
        <dbReference type="ChEBI" id="CHEBI:74269"/>
        <dbReference type="ChEBI" id="CHEBI:74480"/>
        <dbReference type="EC" id="2.1.1.33"/>
    </reaction>
</comment>
<keyword evidence="6 9" id="KW-0819">tRNA processing</keyword>
<organism evidence="10 11">
    <name type="scientific">Desulfitobacterium metallireducens DSM 15288</name>
    <dbReference type="NCBI Taxonomy" id="871968"/>
    <lineage>
        <taxon>Bacteria</taxon>
        <taxon>Bacillati</taxon>
        <taxon>Bacillota</taxon>
        <taxon>Clostridia</taxon>
        <taxon>Eubacteriales</taxon>
        <taxon>Desulfitobacteriaceae</taxon>
        <taxon>Desulfitobacterium</taxon>
    </lineage>
</organism>
<gene>
    <name evidence="9" type="primary">trmB</name>
    <name evidence="10" type="ORF">DESME_08145</name>
</gene>
<accession>W0ED83</accession>
<dbReference type="AlphaFoldDB" id="W0ED83"/>
<keyword evidence="4 9" id="KW-0808">Transferase</keyword>
<name>W0ED83_9FIRM</name>
<feature type="binding site" evidence="9">
    <location>
        <position position="117"/>
    </location>
    <ligand>
        <name>S-adenosyl-L-methionine</name>
        <dbReference type="ChEBI" id="CHEBI:59789"/>
    </ligand>
</feature>
<dbReference type="STRING" id="871968.DESME_08145"/>
<feature type="binding site" evidence="9">
    <location>
        <position position="43"/>
    </location>
    <ligand>
        <name>S-adenosyl-L-methionine</name>
        <dbReference type="ChEBI" id="CHEBI:59789"/>
    </ligand>
</feature>
<dbReference type="PROSITE" id="PS51625">
    <property type="entry name" value="SAM_MT_TRMB"/>
    <property type="match status" value="1"/>
</dbReference>
<evidence type="ECO:0000256" key="6">
    <source>
        <dbReference type="ARBA" id="ARBA00022694"/>
    </source>
</evidence>
<feature type="binding site" evidence="9">
    <location>
        <begin position="190"/>
        <end position="193"/>
    </location>
    <ligand>
        <name>substrate</name>
    </ligand>
</feature>
<evidence type="ECO:0000256" key="5">
    <source>
        <dbReference type="ARBA" id="ARBA00022691"/>
    </source>
</evidence>
<dbReference type="InterPro" id="IPR029063">
    <property type="entry name" value="SAM-dependent_MTases_sf"/>
</dbReference>
<sequence length="214" mass="25601">MRLRKKPWAKPELEKDNKVIFNPSEFQGKWNECFNNDFPIHLELGCGRGSFIAQLAKLNPKINYIAIDIHPELLVYVLRKANENKLTHLRIIPMYIENIGDIFAPDEIEKIYINFCNPWPNKRHHKRRLTHPNFLKMYYRFLKENGEVWLKTDDEILFADSLEYFQSQGFNEVFRTYNLHQSDFKGNIMTEYEEKFLEQGIQIKSAQFCKVDVH</sequence>
<dbReference type="HAMAP" id="MF_01057">
    <property type="entry name" value="tRNA_methyltr_TrmB"/>
    <property type="match status" value="1"/>
</dbReference>
<reference evidence="10 11" key="1">
    <citation type="submission" date="2013-12" db="EMBL/GenBank/DDBJ databases">
        <authorList>
            <consortium name="DOE Joint Genome Institute"/>
            <person name="Smidt H."/>
            <person name="Huntemann M."/>
            <person name="Han J."/>
            <person name="Chen A."/>
            <person name="Kyrpides N."/>
            <person name="Mavromatis K."/>
            <person name="Markowitz V."/>
            <person name="Palaniappan K."/>
            <person name="Ivanova N."/>
            <person name="Schaumberg A."/>
            <person name="Pati A."/>
            <person name="Liolios K."/>
            <person name="Nordberg H.P."/>
            <person name="Cantor M.N."/>
            <person name="Hua S.X."/>
            <person name="Woyke T."/>
        </authorList>
    </citation>
    <scope>NUCLEOTIDE SEQUENCE [LARGE SCALE GENOMIC DNA]</scope>
    <source>
        <strain evidence="11">DSM 15288</strain>
    </source>
</reference>
<dbReference type="NCBIfam" id="TIGR00091">
    <property type="entry name" value="tRNA (guanosine(46)-N7)-methyltransferase TrmB"/>
    <property type="match status" value="1"/>
</dbReference>
<dbReference type="eggNOG" id="COG0220">
    <property type="taxonomic scope" value="Bacteria"/>
</dbReference>
<protein>
    <recommendedName>
        <fullName evidence="9">tRNA (guanine-N(7)-)-methyltransferase</fullName>
        <ecNumber evidence="9">2.1.1.33</ecNumber>
    </recommendedName>
    <alternativeName>
        <fullName evidence="9">tRNA (guanine(46)-N(7))-methyltransferase</fullName>
    </alternativeName>
    <alternativeName>
        <fullName evidence="9">tRNA(m7G46)-methyltransferase</fullName>
    </alternativeName>
</protein>
<dbReference type="GO" id="GO:0043527">
    <property type="term" value="C:tRNA methyltransferase complex"/>
    <property type="evidence" value="ECO:0007669"/>
    <property type="project" value="TreeGrafter"/>
</dbReference>
<dbReference type="KEGG" id="dmt:DESME_08145"/>
<evidence type="ECO:0000313" key="11">
    <source>
        <dbReference type="Proteomes" id="UP000010847"/>
    </source>
</evidence>
<feature type="binding site" evidence="9">
    <location>
        <position position="153"/>
    </location>
    <ligand>
        <name>substrate</name>
    </ligand>
</feature>
<proteinExistence type="inferred from homology"/>
<dbReference type="InterPro" id="IPR055361">
    <property type="entry name" value="tRNA_methyltr_TrmB_bact"/>
</dbReference>
<evidence type="ECO:0000256" key="4">
    <source>
        <dbReference type="ARBA" id="ARBA00022679"/>
    </source>
</evidence>
<keyword evidence="11" id="KW-1185">Reference proteome</keyword>
<dbReference type="GO" id="GO:0008176">
    <property type="term" value="F:tRNA (guanine(46)-N7)-methyltransferase activity"/>
    <property type="evidence" value="ECO:0007669"/>
    <property type="project" value="UniProtKB-UniRule"/>
</dbReference>
<dbReference type="InterPro" id="IPR003358">
    <property type="entry name" value="tRNA_(Gua-N-7)_MeTrfase_Trmb"/>
</dbReference>
<evidence type="ECO:0000256" key="2">
    <source>
        <dbReference type="ARBA" id="ARBA00003015"/>
    </source>
</evidence>
<dbReference type="PANTHER" id="PTHR23417">
    <property type="entry name" value="3-DEOXY-D-MANNO-OCTULOSONIC-ACID TRANSFERASE/TRNA GUANINE-N 7 - -METHYLTRANSFERASE"/>
    <property type="match status" value="1"/>
</dbReference>
<keyword evidence="5 9" id="KW-0949">S-adenosyl-L-methionine</keyword>
<dbReference type="HOGENOM" id="CLU_050910_2_1_9"/>
<comment type="caution">
    <text evidence="9">Lacks conserved residue(s) required for the propagation of feature annotation.</text>
</comment>
<comment type="pathway">
    <text evidence="7 9">tRNA modification; N(7)-methylguanine-tRNA biosynthesis.</text>
</comment>
<dbReference type="OrthoDB" id="9802090at2"/>
<evidence type="ECO:0000256" key="9">
    <source>
        <dbReference type="HAMAP-Rule" id="MF_01057"/>
    </source>
</evidence>
<evidence type="ECO:0000313" key="10">
    <source>
        <dbReference type="EMBL" id="AHF07041.1"/>
    </source>
</evidence>
<keyword evidence="3 9" id="KW-0489">Methyltransferase</keyword>
<comment type="similarity">
    <text evidence="8 9">Belongs to the class I-like SAM-binding methyltransferase superfamily. TrmB family.</text>
</comment>
<evidence type="ECO:0000256" key="3">
    <source>
        <dbReference type="ARBA" id="ARBA00022603"/>
    </source>
</evidence>
<dbReference type="Gene3D" id="3.40.50.150">
    <property type="entry name" value="Vaccinia Virus protein VP39"/>
    <property type="match status" value="1"/>
</dbReference>
<dbReference type="EC" id="2.1.1.33" evidence="9"/>
<dbReference type="PANTHER" id="PTHR23417:SF14">
    <property type="entry name" value="PENTACOTRIPEPTIDE-REPEAT REGION OF PRORP DOMAIN-CONTAINING PROTEIN"/>
    <property type="match status" value="1"/>
</dbReference>
<dbReference type="RefSeq" id="WP_006717102.1">
    <property type="nucleotide sequence ID" value="NZ_CP007032.1"/>
</dbReference>
<dbReference type="CDD" id="cd02440">
    <property type="entry name" value="AdoMet_MTases"/>
    <property type="match status" value="1"/>
</dbReference>
<dbReference type="FunFam" id="3.40.50.150:FF:000035">
    <property type="entry name" value="tRNA (guanine-N(7)-)-methyltransferase"/>
    <property type="match status" value="1"/>
</dbReference>
<dbReference type="UniPathway" id="UPA00989"/>
<comment type="function">
    <text evidence="2 9">Catalyzes the formation of N(7)-methylguanine at position 46 (m7G46) in tRNA.</text>
</comment>
<dbReference type="SUPFAM" id="SSF53335">
    <property type="entry name" value="S-adenosyl-L-methionine-dependent methyltransferases"/>
    <property type="match status" value="1"/>
</dbReference>
<dbReference type="NCBIfam" id="NF001080">
    <property type="entry name" value="PRK00121.2-2"/>
    <property type="match status" value="1"/>
</dbReference>
<dbReference type="EMBL" id="CP007032">
    <property type="protein sequence ID" value="AHF07041.1"/>
    <property type="molecule type" value="Genomic_DNA"/>
</dbReference>
<dbReference type="Pfam" id="PF02390">
    <property type="entry name" value="Methyltransf_4"/>
    <property type="match status" value="1"/>
</dbReference>
<feature type="binding site" evidence="9">
    <location>
        <position position="68"/>
    </location>
    <ligand>
        <name>S-adenosyl-L-methionine</name>
        <dbReference type="ChEBI" id="CHEBI:59789"/>
    </ligand>
</feature>
<evidence type="ECO:0000256" key="8">
    <source>
        <dbReference type="ARBA" id="ARBA00060767"/>
    </source>
</evidence>
<evidence type="ECO:0000256" key="1">
    <source>
        <dbReference type="ARBA" id="ARBA00000142"/>
    </source>
</evidence>
<evidence type="ECO:0000256" key="7">
    <source>
        <dbReference type="ARBA" id="ARBA00060552"/>
    </source>
</evidence>
<dbReference type="Proteomes" id="UP000010847">
    <property type="component" value="Chromosome"/>
</dbReference>